<feature type="binding site" description="axial binding residue" evidence="9">
    <location>
        <position position="43"/>
    </location>
    <ligand>
        <name>heme</name>
        <dbReference type="ChEBI" id="CHEBI:30413"/>
    </ligand>
    <ligandPart>
        <name>Fe</name>
        <dbReference type="ChEBI" id="CHEBI:18248"/>
    </ligandPart>
</feature>
<feature type="compositionally biased region" description="Low complexity" evidence="10">
    <location>
        <begin position="107"/>
        <end position="212"/>
    </location>
</feature>
<dbReference type="InterPro" id="IPR008427">
    <property type="entry name" value="Extracellular_membr_CFEM_dom"/>
</dbReference>
<dbReference type="AlphaFoldDB" id="A0AAW0R0U5"/>
<feature type="region of interest" description="Disordered" evidence="10">
    <location>
        <begin position="98"/>
        <end position="223"/>
    </location>
</feature>
<comment type="similarity">
    <text evidence="3">Belongs to the RBT5 family.</text>
</comment>
<evidence type="ECO:0000256" key="11">
    <source>
        <dbReference type="SAM" id="Phobius"/>
    </source>
</evidence>
<keyword evidence="11" id="KW-0472">Membrane</keyword>
<dbReference type="Pfam" id="PF05730">
    <property type="entry name" value="CFEM"/>
    <property type="match status" value="1"/>
</dbReference>
<feature type="compositionally biased region" description="Basic and acidic residues" evidence="10">
    <location>
        <begin position="328"/>
        <end position="344"/>
    </location>
</feature>
<name>A0AAW0R0U5_9PEZI</name>
<evidence type="ECO:0000259" key="13">
    <source>
        <dbReference type="PROSITE" id="PS52012"/>
    </source>
</evidence>
<evidence type="ECO:0000256" key="8">
    <source>
        <dbReference type="ARBA" id="ARBA00023288"/>
    </source>
</evidence>
<evidence type="ECO:0000256" key="5">
    <source>
        <dbReference type="ARBA" id="ARBA00022622"/>
    </source>
</evidence>
<evidence type="ECO:0000313" key="15">
    <source>
        <dbReference type="Proteomes" id="UP001392437"/>
    </source>
</evidence>
<keyword evidence="5" id="KW-0325">Glycoprotein</keyword>
<feature type="signal peptide" evidence="12">
    <location>
        <begin position="1"/>
        <end position="15"/>
    </location>
</feature>
<evidence type="ECO:0000256" key="1">
    <source>
        <dbReference type="ARBA" id="ARBA00004589"/>
    </source>
</evidence>
<feature type="region of interest" description="Disordered" evidence="10">
    <location>
        <begin position="317"/>
        <end position="353"/>
    </location>
</feature>
<evidence type="ECO:0000256" key="4">
    <source>
        <dbReference type="ARBA" id="ARBA00022525"/>
    </source>
</evidence>
<feature type="non-terminal residue" evidence="14">
    <location>
        <position position="1"/>
    </location>
</feature>
<comment type="subcellular location">
    <subcellularLocation>
        <location evidence="1">Membrane</location>
        <topology evidence="1">Lipid-anchor</topology>
        <topology evidence="1">GPI-anchor</topology>
    </subcellularLocation>
    <subcellularLocation>
        <location evidence="2">Secreted</location>
    </subcellularLocation>
</comment>
<organism evidence="14 15">
    <name type="scientific">Apiospora kogelbergensis</name>
    <dbReference type="NCBI Taxonomy" id="1337665"/>
    <lineage>
        <taxon>Eukaryota</taxon>
        <taxon>Fungi</taxon>
        <taxon>Dikarya</taxon>
        <taxon>Ascomycota</taxon>
        <taxon>Pezizomycotina</taxon>
        <taxon>Sordariomycetes</taxon>
        <taxon>Xylariomycetidae</taxon>
        <taxon>Amphisphaeriales</taxon>
        <taxon>Apiosporaceae</taxon>
        <taxon>Apiospora</taxon>
    </lineage>
</organism>
<evidence type="ECO:0000256" key="2">
    <source>
        <dbReference type="ARBA" id="ARBA00004613"/>
    </source>
</evidence>
<feature type="domain" description="CFEM" evidence="13">
    <location>
        <begin position="1"/>
        <end position="116"/>
    </location>
</feature>
<evidence type="ECO:0000313" key="14">
    <source>
        <dbReference type="EMBL" id="KAK8120819.1"/>
    </source>
</evidence>
<evidence type="ECO:0000256" key="6">
    <source>
        <dbReference type="ARBA" id="ARBA00022729"/>
    </source>
</evidence>
<comment type="caution">
    <text evidence="14">The sequence shown here is derived from an EMBL/GenBank/DDBJ whole genome shotgun (WGS) entry which is preliminary data.</text>
</comment>
<keyword evidence="8" id="KW-0449">Lipoprotein</keyword>
<keyword evidence="11" id="KW-0812">Transmembrane</keyword>
<keyword evidence="9" id="KW-0349">Heme</keyword>
<feature type="disulfide bond" evidence="9">
    <location>
        <begin position="39"/>
        <end position="46"/>
    </location>
</feature>
<keyword evidence="6 12" id="KW-0732">Signal</keyword>
<evidence type="ECO:0000256" key="7">
    <source>
        <dbReference type="ARBA" id="ARBA00023157"/>
    </source>
</evidence>
<feature type="region of interest" description="Disordered" evidence="10">
    <location>
        <begin position="258"/>
        <end position="280"/>
    </location>
</feature>
<dbReference type="Proteomes" id="UP001392437">
    <property type="component" value="Unassembled WGS sequence"/>
</dbReference>
<comment type="caution">
    <text evidence="9">Lacks conserved residue(s) required for the propagation of feature annotation.</text>
</comment>
<dbReference type="EMBL" id="JAQQWP010000004">
    <property type="protein sequence ID" value="KAK8120819.1"/>
    <property type="molecule type" value="Genomic_DNA"/>
</dbReference>
<keyword evidence="11" id="KW-1133">Transmembrane helix</keyword>
<dbReference type="GO" id="GO:0046872">
    <property type="term" value="F:metal ion binding"/>
    <property type="evidence" value="ECO:0007669"/>
    <property type="project" value="UniProtKB-UniRule"/>
</dbReference>
<evidence type="ECO:0000256" key="3">
    <source>
        <dbReference type="ARBA" id="ARBA00010031"/>
    </source>
</evidence>
<evidence type="ECO:0000256" key="12">
    <source>
        <dbReference type="SAM" id="SignalP"/>
    </source>
</evidence>
<keyword evidence="9" id="KW-0408">Iron</keyword>
<reference evidence="14 15" key="1">
    <citation type="submission" date="2023-01" db="EMBL/GenBank/DDBJ databases">
        <title>Analysis of 21 Apiospora genomes using comparative genomics revels a genus with tremendous synthesis potential of carbohydrate active enzymes and secondary metabolites.</title>
        <authorList>
            <person name="Sorensen T."/>
        </authorList>
    </citation>
    <scope>NUCLEOTIDE SEQUENCE [LARGE SCALE GENOMIC DNA]</scope>
    <source>
        <strain evidence="14 15">CBS 117206</strain>
    </source>
</reference>
<proteinExistence type="inferred from homology"/>
<dbReference type="PROSITE" id="PS52012">
    <property type="entry name" value="CFEM"/>
    <property type="match status" value="1"/>
</dbReference>
<feature type="chain" id="PRO_5043418464" description="CFEM domain-containing protein" evidence="12">
    <location>
        <begin position="16"/>
        <end position="353"/>
    </location>
</feature>
<evidence type="ECO:0000256" key="10">
    <source>
        <dbReference type="SAM" id="MobiDB-lite"/>
    </source>
</evidence>
<dbReference type="GO" id="GO:0005576">
    <property type="term" value="C:extracellular region"/>
    <property type="evidence" value="ECO:0007669"/>
    <property type="project" value="UniProtKB-SubCell"/>
</dbReference>
<accession>A0AAW0R0U5</accession>
<keyword evidence="9" id="KW-0479">Metal-binding</keyword>
<gene>
    <name evidence="14" type="ORF">PG999_004939</name>
</gene>
<sequence length="353" mass="34726">LALVVVALFGGNVLAAADMNACSKGCAVGIFADPSRLGCKAEDKNCACHSGQNLMFGVRDCITQACGLTGAALDDQVAASEKFMNAECVPFTSTAAPATTAPPPAAAPAASPATTAAPAAAPAPTTAPAATTASPAKTDAASPAIKDPPASGQPASSAPSTAAGATSAATSQPTTGASAASADSPSGTSKASSTGSSPAAGVAASTASPTSGKAAGKEEESSPEGLSVAAKAGIGAGAGVVVVMAAITLCCIMMRRRRDSRTASQGPARPARSPMPAISQPVNGRRQYAEDVESPAALNFPFPAVCEKGNNHGLPSPKAAAYKAPASSHDDRYSVKGNRYEEMLPRTQPRTMI</sequence>
<keyword evidence="4" id="KW-0964">Secreted</keyword>
<feature type="compositionally biased region" description="Low complexity" evidence="10">
    <location>
        <begin position="317"/>
        <end position="327"/>
    </location>
</feature>
<keyword evidence="7 9" id="KW-1015">Disulfide bond</keyword>
<dbReference type="GO" id="GO:0098552">
    <property type="term" value="C:side of membrane"/>
    <property type="evidence" value="ECO:0007669"/>
    <property type="project" value="UniProtKB-KW"/>
</dbReference>
<keyword evidence="15" id="KW-1185">Reference proteome</keyword>
<protein>
    <recommendedName>
        <fullName evidence="13">CFEM domain-containing protein</fullName>
    </recommendedName>
</protein>
<evidence type="ECO:0000256" key="9">
    <source>
        <dbReference type="PROSITE-ProRule" id="PRU01356"/>
    </source>
</evidence>
<feature type="transmembrane region" description="Helical" evidence="11">
    <location>
        <begin position="232"/>
        <end position="254"/>
    </location>
</feature>
<keyword evidence="5" id="KW-0336">GPI-anchor</keyword>